<feature type="transmembrane region" description="Helical" evidence="8">
    <location>
        <begin position="518"/>
        <end position="538"/>
    </location>
</feature>
<proteinExistence type="inferred from homology"/>
<feature type="domain" description="NADH:quinone oxidoreductase/Mrp antiporter transmembrane" evidence="9">
    <location>
        <begin position="148"/>
        <end position="286"/>
    </location>
</feature>
<evidence type="ECO:0000256" key="5">
    <source>
        <dbReference type="ARBA" id="ARBA00022989"/>
    </source>
</evidence>
<feature type="transmembrane region" description="Helical" evidence="8">
    <location>
        <begin position="379"/>
        <end position="408"/>
    </location>
</feature>
<feature type="transmembrane region" description="Helical" evidence="8">
    <location>
        <begin position="265"/>
        <end position="287"/>
    </location>
</feature>
<dbReference type="EMBL" id="CP003924">
    <property type="protein sequence ID" value="AGS35920.1"/>
    <property type="molecule type" value="Genomic_DNA"/>
</dbReference>
<feature type="transmembrane region" description="Helical" evidence="8">
    <location>
        <begin position="152"/>
        <end position="171"/>
    </location>
</feature>
<dbReference type="STRING" id="1224163.B841_12240"/>
<dbReference type="RefSeq" id="WP_020936501.1">
    <property type="nucleotide sequence ID" value="NC_021915.1"/>
</dbReference>
<feature type="transmembrane region" description="Helical" evidence="8">
    <location>
        <begin position="78"/>
        <end position="99"/>
    </location>
</feature>
<evidence type="ECO:0000256" key="3">
    <source>
        <dbReference type="ARBA" id="ARBA00022475"/>
    </source>
</evidence>
<dbReference type="Proteomes" id="UP000015388">
    <property type="component" value="Chromosome"/>
</dbReference>
<keyword evidence="5 8" id="KW-1133">Transmembrane helix</keyword>
<evidence type="ECO:0000256" key="6">
    <source>
        <dbReference type="ARBA" id="ARBA00023136"/>
    </source>
</evidence>
<comment type="subcellular location">
    <subcellularLocation>
        <location evidence="1">Cell membrane</location>
        <topology evidence="1">Multi-pass membrane protein</topology>
    </subcellularLocation>
    <subcellularLocation>
        <location evidence="7">Membrane</location>
        <topology evidence="7">Multi-pass membrane protein</topology>
    </subcellularLocation>
</comment>
<keyword evidence="3" id="KW-1003">Cell membrane</keyword>
<dbReference type="OrthoDB" id="9811798at2"/>
<feature type="domain" description="NADH:quinone oxidoreductase/Mrp antiporter transmembrane" evidence="9">
    <location>
        <begin position="306"/>
        <end position="353"/>
    </location>
</feature>
<evidence type="ECO:0000259" key="9">
    <source>
        <dbReference type="Pfam" id="PF00361"/>
    </source>
</evidence>
<evidence type="ECO:0000256" key="2">
    <source>
        <dbReference type="ARBA" id="ARBA00005346"/>
    </source>
</evidence>
<dbReference type="PATRIC" id="fig|1224163.3.peg.2473"/>
<feature type="domain" description="NADH:quinone oxidoreductase/Mrp antiporter transmembrane" evidence="9">
    <location>
        <begin position="383"/>
        <end position="479"/>
    </location>
</feature>
<dbReference type="Pfam" id="PF00361">
    <property type="entry name" value="Proton_antipo_M"/>
    <property type="match status" value="3"/>
</dbReference>
<dbReference type="eggNOG" id="COG0651">
    <property type="taxonomic scope" value="Bacteria"/>
</dbReference>
<gene>
    <name evidence="10" type="ORF">B841_12240</name>
</gene>
<accession>S5T5L6</accession>
<sequence>MTTAEFSLGALVLAPLLIAAVAVLLPAPARRGAGLVATTTVAALTWPVVTTVATGQPVELAVGGYDAPLGITLRADGLSALFLLLTTVVGALVTVYAVLVPASTGQRLVSEASSRSGDAPDLQWRPGHPAFWPLWLGCWSGLNAVFVSGDLFNTYVGLEVVGLTAVGLVALGGRPAWRAALRYLFVAVAGAMLFLVGVALLVAATGTLDILQAGQVIQADPGTHSAAALALVLMTVGLAMKVALVPMHGWLIPAHSNAPGAVSPLLSALVIKASLFVLLRLWVWLAAPAALIEPEPGAVESSVLEPVTVALSWGLAVLGVAAILVGSLLALRQNRLKPLIAYSTVAQAGYWFLFFPILVDRESDLLEEQAVTTLTDDAVIAAATTGTVALVLGHGLSKTAVFLVAGHLKHVYGTDELARLRGVGVRHPRLMMALGLAGVGLAGVPFSLAFSGKWELATAAVSSGDMWIVGVMVLATLLSAGYVLRMVSPLLRTDAPSEDEEERVPAQPQTRRERAAQLVPFTLGGLTVLTGFTGFWVADMMEVGAPW</sequence>
<dbReference type="PANTHER" id="PTHR42703">
    <property type="entry name" value="NADH DEHYDROGENASE"/>
    <property type="match status" value="1"/>
</dbReference>
<feature type="transmembrane region" description="Helical" evidence="8">
    <location>
        <begin position="307"/>
        <end position="332"/>
    </location>
</feature>
<dbReference type="AlphaFoldDB" id="S5T5L6"/>
<feature type="transmembrane region" description="Helical" evidence="8">
    <location>
        <begin position="466"/>
        <end position="484"/>
    </location>
</feature>
<evidence type="ECO:0000256" key="4">
    <source>
        <dbReference type="ARBA" id="ARBA00022692"/>
    </source>
</evidence>
<feature type="transmembrane region" description="Helical" evidence="8">
    <location>
        <begin position="183"/>
        <end position="204"/>
    </location>
</feature>
<dbReference type="PANTHER" id="PTHR42703:SF1">
    <property type="entry name" value="NA(+)_H(+) ANTIPORTER SUBUNIT D1"/>
    <property type="match status" value="1"/>
</dbReference>
<protein>
    <submittedName>
        <fullName evidence="10">NADH dehydrogenase I chain N 2</fullName>
    </submittedName>
</protein>
<dbReference type="HOGENOM" id="CLU_007100_9_5_11"/>
<feature type="transmembrane region" description="Helical" evidence="8">
    <location>
        <begin position="6"/>
        <end position="25"/>
    </location>
</feature>
<evidence type="ECO:0000256" key="8">
    <source>
        <dbReference type="SAM" id="Phobius"/>
    </source>
</evidence>
<feature type="transmembrane region" description="Helical" evidence="8">
    <location>
        <begin position="224"/>
        <end position="244"/>
    </location>
</feature>
<feature type="transmembrane region" description="Helical" evidence="8">
    <location>
        <begin position="339"/>
        <end position="359"/>
    </location>
</feature>
<dbReference type="InterPro" id="IPR001750">
    <property type="entry name" value="ND/Mrp_TM"/>
</dbReference>
<keyword evidence="4 7" id="KW-0812">Transmembrane</keyword>
<evidence type="ECO:0000313" key="10">
    <source>
        <dbReference type="EMBL" id="AGS35920.1"/>
    </source>
</evidence>
<dbReference type="InterPro" id="IPR050586">
    <property type="entry name" value="CPA3_Na-H_Antiporter_D"/>
</dbReference>
<dbReference type="KEGG" id="cmd:B841_12240"/>
<keyword evidence="6 8" id="KW-0472">Membrane</keyword>
<evidence type="ECO:0000256" key="1">
    <source>
        <dbReference type="ARBA" id="ARBA00004651"/>
    </source>
</evidence>
<organism evidence="10 11">
    <name type="scientific">Corynebacterium maris DSM 45190</name>
    <dbReference type="NCBI Taxonomy" id="1224163"/>
    <lineage>
        <taxon>Bacteria</taxon>
        <taxon>Bacillati</taxon>
        <taxon>Actinomycetota</taxon>
        <taxon>Actinomycetes</taxon>
        <taxon>Mycobacteriales</taxon>
        <taxon>Corynebacteriaceae</taxon>
        <taxon>Corynebacterium</taxon>
    </lineage>
</organism>
<reference evidence="10 11" key="1">
    <citation type="submission" date="2012-11" db="EMBL/GenBank/DDBJ databases">
        <title>The complete genome sequence of Corynebacterium maris Coryn-1 (=DSM 45190).</title>
        <authorList>
            <person name="Schaffert L."/>
            <person name="Albersmeier A."/>
            <person name="Kalinowski J."/>
            <person name="Ruckert C."/>
        </authorList>
    </citation>
    <scope>NUCLEOTIDE SEQUENCE [LARGE SCALE GENOMIC DNA]</scope>
    <source>
        <strain evidence="11">Coryn-1</strain>
    </source>
</reference>
<evidence type="ECO:0000256" key="7">
    <source>
        <dbReference type="RuleBase" id="RU000320"/>
    </source>
</evidence>
<name>S5T5L6_9CORY</name>
<comment type="similarity">
    <text evidence="2">Belongs to the CPA3 antiporters (TC 2.A.63) subunit D family.</text>
</comment>
<dbReference type="GO" id="GO:0005886">
    <property type="term" value="C:plasma membrane"/>
    <property type="evidence" value="ECO:0007669"/>
    <property type="project" value="UniProtKB-SubCell"/>
</dbReference>
<evidence type="ECO:0000313" key="11">
    <source>
        <dbReference type="Proteomes" id="UP000015388"/>
    </source>
</evidence>
<feature type="transmembrane region" description="Helical" evidence="8">
    <location>
        <begin position="429"/>
        <end position="446"/>
    </location>
</feature>
<keyword evidence="11" id="KW-1185">Reference proteome</keyword>